<dbReference type="GO" id="GO:0045719">
    <property type="term" value="P:negative regulation of glycogen biosynthetic process"/>
    <property type="evidence" value="ECO:0007669"/>
    <property type="project" value="TreeGrafter"/>
</dbReference>
<evidence type="ECO:0000256" key="6">
    <source>
        <dbReference type="ARBA" id="ARBA00022840"/>
    </source>
</evidence>
<evidence type="ECO:0000313" key="9">
    <source>
        <dbReference type="EMBL" id="KAH0509183.1"/>
    </source>
</evidence>
<evidence type="ECO:0000256" key="5">
    <source>
        <dbReference type="ARBA" id="ARBA00022777"/>
    </source>
</evidence>
<sequence length="108" mass="12101">MDAMKNVKLCDFGLAINVSAEPESTVFCGTLPYCAPELFSSQGYDPRALDIWSMGVVLYIMVTKHNPFKATTYEKIKKEMQEPHCYIPLMIPVHIASLIVQLFTTDPG</sequence>
<gene>
    <name evidence="9" type="ORF">LTLLF_160140</name>
</gene>
<dbReference type="Gene3D" id="1.10.510.10">
    <property type="entry name" value="Transferase(Phosphotransferase) domain 1"/>
    <property type="match status" value="1"/>
</dbReference>
<evidence type="ECO:0000256" key="3">
    <source>
        <dbReference type="ARBA" id="ARBA00022679"/>
    </source>
</evidence>
<dbReference type="EMBL" id="JAATJU010022947">
    <property type="protein sequence ID" value="KAH0509183.1"/>
    <property type="molecule type" value="Genomic_DNA"/>
</dbReference>
<protein>
    <recommendedName>
        <fullName evidence="1">non-specific serine/threonine protein kinase</fullName>
        <ecNumber evidence="1">2.7.11.1</ecNumber>
    </recommendedName>
</protein>
<dbReference type="SUPFAM" id="SSF56112">
    <property type="entry name" value="Protein kinase-like (PK-like)"/>
    <property type="match status" value="1"/>
</dbReference>
<keyword evidence="2" id="KW-0723">Serine/threonine-protein kinase</keyword>
<proteinExistence type="predicted"/>
<organism evidence="9 10">
    <name type="scientific">Microtus ochrogaster</name>
    <name type="common">Prairie vole</name>
    <dbReference type="NCBI Taxonomy" id="79684"/>
    <lineage>
        <taxon>Eukaryota</taxon>
        <taxon>Metazoa</taxon>
        <taxon>Chordata</taxon>
        <taxon>Craniata</taxon>
        <taxon>Vertebrata</taxon>
        <taxon>Euteleostomi</taxon>
        <taxon>Mammalia</taxon>
        <taxon>Eutheria</taxon>
        <taxon>Euarchontoglires</taxon>
        <taxon>Glires</taxon>
        <taxon>Rodentia</taxon>
        <taxon>Myomorpha</taxon>
        <taxon>Muroidea</taxon>
        <taxon>Cricetidae</taxon>
        <taxon>Arvicolinae</taxon>
        <taxon>Microtus</taxon>
    </lineage>
</organism>
<keyword evidence="4" id="KW-0547">Nucleotide-binding</keyword>
<dbReference type="PANTHER" id="PTHR24346">
    <property type="entry name" value="MAP/MICROTUBULE AFFINITY-REGULATING KINASE"/>
    <property type="match status" value="1"/>
</dbReference>
<dbReference type="AlphaFoldDB" id="A0A8J6KS83"/>
<keyword evidence="5 9" id="KW-0418">Kinase</keyword>
<evidence type="ECO:0000313" key="10">
    <source>
        <dbReference type="Proteomes" id="UP000710432"/>
    </source>
</evidence>
<dbReference type="Pfam" id="PF00069">
    <property type="entry name" value="Pkinase"/>
    <property type="match status" value="1"/>
</dbReference>
<evidence type="ECO:0000256" key="4">
    <source>
        <dbReference type="ARBA" id="ARBA00022741"/>
    </source>
</evidence>
<keyword evidence="7" id="KW-1133">Transmembrane helix</keyword>
<accession>A0A8J6KS83</accession>
<reference evidence="9" key="1">
    <citation type="submission" date="2020-03" db="EMBL/GenBank/DDBJ databases">
        <title>Studies in the Genomics of Life Span.</title>
        <authorList>
            <person name="Glass D."/>
        </authorList>
    </citation>
    <scope>NUCLEOTIDE SEQUENCE</scope>
    <source>
        <strain evidence="9">LTLLF</strain>
        <tissue evidence="9">Muscle</tissue>
    </source>
</reference>
<keyword evidence="3" id="KW-0808">Transferase</keyword>
<dbReference type="PROSITE" id="PS50011">
    <property type="entry name" value="PROTEIN_KINASE_DOM"/>
    <property type="match status" value="1"/>
</dbReference>
<dbReference type="GO" id="GO:0005634">
    <property type="term" value="C:nucleus"/>
    <property type="evidence" value="ECO:0007669"/>
    <property type="project" value="TreeGrafter"/>
</dbReference>
<keyword evidence="7" id="KW-0472">Membrane</keyword>
<dbReference type="Proteomes" id="UP000710432">
    <property type="component" value="Unassembled WGS sequence"/>
</dbReference>
<dbReference type="EC" id="2.7.11.1" evidence="1"/>
<feature type="transmembrane region" description="Helical" evidence="7">
    <location>
        <begin position="85"/>
        <end position="104"/>
    </location>
</feature>
<keyword evidence="6" id="KW-0067">ATP-binding</keyword>
<dbReference type="GO" id="GO:0005524">
    <property type="term" value="F:ATP binding"/>
    <property type="evidence" value="ECO:0007669"/>
    <property type="project" value="UniProtKB-KW"/>
</dbReference>
<evidence type="ECO:0000256" key="1">
    <source>
        <dbReference type="ARBA" id="ARBA00012513"/>
    </source>
</evidence>
<dbReference type="GO" id="GO:0005829">
    <property type="term" value="C:cytosol"/>
    <property type="evidence" value="ECO:0007669"/>
    <property type="project" value="TreeGrafter"/>
</dbReference>
<evidence type="ECO:0000259" key="8">
    <source>
        <dbReference type="PROSITE" id="PS50011"/>
    </source>
</evidence>
<comment type="caution">
    <text evidence="9">The sequence shown here is derived from an EMBL/GenBank/DDBJ whole genome shotgun (WGS) entry which is preliminary data.</text>
</comment>
<keyword evidence="7" id="KW-0812">Transmembrane</keyword>
<dbReference type="PANTHER" id="PTHR24346:SF85">
    <property type="entry name" value="RIKEN CDNA 1810024B03 GENE"/>
    <property type="match status" value="1"/>
</dbReference>
<dbReference type="InterPro" id="IPR000719">
    <property type="entry name" value="Prot_kinase_dom"/>
</dbReference>
<dbReference type="GO" id="GO:0035556">
    <property type="term" value="P:intracellular signal transduction"/>
    <property type="evidence" value="ECO:0007669"/>
    <property type="project" value="TreeGrafter"/>
</dbReference>
<evidence type="ECO:0000256" key="7">
    <source>
        <dbReference type="SAM" id="Phobius"/>
    </source>
</evidence>
<dbReference type="InterPro" id="IPR011009">
    <property type="entry name" value="Kinase-like_dom_sf"/>
</dbReference>
<name>A0A8J6KS83_MICOH</name>
<evidence type="ECO:0000256" key="2">
    <source>
        <dbReference type="ARBA" id="ARBA00022527"/>
    </source>
</evidence>
<feature type="domain" description="Protein kinase" evidence="8">
    <location>
        <begin position="1"/>
        <end position="108"/>
    </location>
</feature>
<dbReference type="GO" id="GO:0004674">
    <property type="term" value="F:protein serine/threonine kinase activity"/>
    <property type="evidence" value="ECO:0007669"/>
    <property type="project" value="UniProtKB-KW"/>
</dbReference>